<evidence type="ECO:0000259" key="6">
    <source>
        <dbReference type="PROSITE" id="PS51007"/>
    </source>
</evidence>
<evidence type="ECO:0000256" key="5">
    <source>
        <dbReference type="SAM" id="Phobius"/>
    </source>
</evidence>
<dbReference type="GO" id="GO:0009055">
    <property type="term" value="F:electron transfer activity"/>
    <property type="evidence" value="ECO:0007669"/>
    <property type="project" value="InterPro"/>
</dbReference>
<sequence length="857" mass="93915">MVGDRVGCGMSSRVSVAGSTVPMIQANDRSMYILPFHRRCKVLNGILNGMLIGCLTGWGLVFAIASTSVAKERVAAERSPFISAVERFGRHDEIDSAATARLLVTELNCVACHRSQRSDLTPKLGPDLTAAGTRLRASWIKDFLHSPHETKSGTTMPDVLNELDESEKAAAIEAIVAFLASRQQPFRELKAGGANPLEDEFWDKGDPDRGGDLYHQVGCVACHEPGAEVEVESSQSSAIDRLLDELNPEELEDMGLASAARRVDSVPHADLPAKYTRQSLTHFLHDPEHVRPAGRMPSLKLTPNEAADIAEYLMQQQEASTSNSDENPSDFASSKQLIEQGKQLFGSLRCANCHETGLSIKQSFATEWGQLNIDSADSCLRDESHRSVDFRLDEFQTETLVHSIQSGVLTGAASIREASELVQQSLLTLNCYACHEREQLGGVGRYRKPHFEANSLADLGDEGRLPPGLSGVGAKLTKDWLQKVLAGHPATRLRPHMTIRMPTFPKSMVEPLAQAFEVADDASKQTDSDIFGEHNALAEDGKQLTQIGCIQCHAFDGNALLGVVGIDLGGVPNRIRPDWFRTFVLDPGALKRGTRMPSFFPDGVSQSPHILDGNTGQQVAALWSYLKQSDRLGAPPKIAEALAASYELKPADQPLILRTFMNGVGNHAIAVGFPEGVHFAIDAKTPRLALAWKEDFVDARSTWFERFTPPIDPLGMDAVVVSPGAEFRFQPSDHSQKPSYPTFIGYQLDSNRVPTFRYRVGGTIVTDRVEATRDRVLRRTIRIAKDDEPIDGRLEFRLTGASPNGLDGSNRITSASGLNVTFSDGEAVEDRVDRDPNADDVWVSLSKNQTMEVVYQW</sequence>
<dbReference type="Pfam" id="PF00034">
    <property type="entry name" value="Cytochrom_C"/>
    <property type="match status" value="1"/>
</dbReference>
<dbReference type="PATRIC" id="fig|243090.15.peg.1845"/>
<gene>
    <name evidence="7" type="ordered locus">RB3953</name>
</gene>
<dbReference type="InParanoid" id="Q7UTD1"/>
<keyword evidence="5" id="KW-0812">Transmembrane</keyword>
<keyword evidence="5" id="KW-1133">Transmembrane helix</keyword>
<dbReference type="GO" id="GO:0016491">
    <property type="term" value="F:oxidoreductase activity"/>
    <property type="evidence" value="ECO:0007669"/>
    <property type="project" value="UniProtKB-KW"/>
</dbReference>
<feature type="domain" description="Cytochrome c" evidence="6">
    <location>
        <begin position="94"/>
        <end position="183"/>
    </location>
</feature>
<keyword evidence="1 4" id="KW-0349">Heme</keyword>
<dbReference type="SUPFAM" id="SSF46626">
    <property type="entry name" value="Cytochrome c"/>
    <property type="match status" value="3"/>
</dbReference>
<keyword evidence="8" id="KW-1185">Reference proteome</keyword>
<feature type="domain" description="Cytochrome c" evidence="6">
    <location>
        <begin position="205"/>
        <end position="317"/>
    </location>
</feature>
<dbReference type="InterPro" id="IPR036909">
    <property type="entry name" value="Cyt_c-like_dom_sf"/>
</dbReference>
<feature type="domain" description="Cytochrome c" evidence="6">
    <location>
        <begin position="536"/>
        <end position="630"/>
    </location>
</feature>
<dbReference type="PROSITE" id="PS51007">
    <property type="entry name" value="CYTC"/>
    <property type="match status" value="4"/>
</dbReference>
<feature type="transmembrane region" description="Helical" evidence="5">
    <location>
        <begin position="42"/>
        <end position="65"/>
    </location>
</feature>
<keyword evidence="2 4" id="KW-0479">Metal-binding</keyword>
<dbReference type="KEGG" id="rba:RB3953"/>
<evidence type="ECO:0000313" key="7">
    <source>
        <dbReference type="EMBL" id="CAD73506.1"/>
    </source>
</evidence>
<evidence type="ECO:0000256" key="1">
    <source>
        <dbReference type="ARBA" id="ARBA00022617"/>
    </source>
</evidence>
<organism evidence="7 8">
    <name type="scientific">Rhodopirellula baltica (strain DSM 10527 / NCIMB 13988 / SH1)</name>
    <dbReference type="NCBI Taxonomy" id="243090"/>
    <lineage>
        <taxon>Bacteria</taxon>
        <taxon>Pseudomonadati</taxon>
        <taxon>Planctomycetota</taxon>
        <taxon>Planctomycetia</taxon>
        <taxon>Pirellulales</taxon>
        <taxon>Pirellulaceae</taxon>
        <taxon>Rhodopirellula</taxon>
    </lineage>
</organism>
<dbReference type="EC" id="1.9.3.1" evidence="7"/>
<dbReference type="InterPro" id="IPR009056">
    <property type="entry name" value="Cyt_c-like_dom"/>
</dbReference>
<dbReference type="PANTHER" id="PTHR33546">
    <property type="entry name" value="LARGE, MULTIFUNCTIONAL SECRETED PROTEIN-RELATED"/>
    <property type="match status" value="1"/>
</dbReference>
<dbReference type="GO" id="GO:0020037">
    <property type="term" value="F:heme binding"/>
    <property type="evidence" value="ECO:0007669"/>
    <property type="project" value="InterPro"/>
</dbReference>
<dbReference type="HOGENOM" id="CLU_007663_0_0_0"/>
<keyword evidence="3 4" id="KW-0408">Iron</keyword>
<dbReference type="STRING" id="243090.RB3953"/>
<dbReference type="EMBL" id="BX294139">
    <property type="protein sequence ID" value="CAD73506.1"/>
    <property type="molecule type" value="Genomic_DNA"/>
</dbReference>
<evidence type="ECO:0000256" key="4">
    <source>
        <dbReference type="PROSITE-ProRule" id="PRU00433"/>
    </source>
</evidence>
<feature type="domain" description="Cytochrome c" evidence="6">
    <location>
        <begin position="336"/>
        <end position="492"/>
    </location>
</feature>
<dbReference type="EnsemblBacteria" id="CAD73506">
    <property type="protein sequence ID" value="CAD73506"/>
    <property type="gene ID" value="RB3953"/>
</dbReference>
<accession>Q7UTD1</accession>
<dbReference type="AlphaFoldDB" id="Q7UTD1"/>
<dbReference type="Gene3D" id="1.10.760.10">
    <property type="entry name" value="Cytochrome c-like domain"/>
    <property type="match status" value="3"/>
</dbReference>
<dbReference type="Proteomes" id="UP000001025">
    <property type="component" value="Chromosome"/>
</dbReference>
<keyword evidence="7" id="KW-0560">Oxidoreductase</keyword>
<keyword evidence="5" id="KW-0472">Membrane</keyword>
<protein>
    <submittedName>
        <fullName evidence="7">Probable cytochrome oxidase (Cbb3-type)</fullName>
        <ecNumber evidence="7">1.9.3.1</ecNumber>
    </submittedName>
</protein>
<evidence type="ECO:0000256" key="3">
    <source>
        <dbReference type="ARBA" id="ARBA00023004"/>
    </source>
</evidence>
<dbReference type="InterPro" id="IPR036280">
    <property type="entry name" value="Multihaem_cyt_sf"/>
</dbReference>
<dbReference type="SUPFAM" id="SSF48695">
    <property type="entry name" value="Multiheme cytochromes"/>
    <property type="match status" value="1"/>
</dbReference>
<dbReference type="eggNOG" id="COG2010">
    <property type="taxonomic scope" value="Bacteria"/>
</dbReference>
<proteinExistence type="predicted"/>
<dbReference type="PANTHER" id="PTHR33546:SF1">
    <property type="entry name" value="LARGE, MULTIFUNCTIONAL SECRETED PROTEIN"/>
    <property type="match status" value="1"/>
</dbReference>
<name>Q7UTD1_RHOBA</name>
<reference evidence="7 8" key="1">
    <citation type="journal article" date="2003" name="Proc. Natl. Acad. Sci. U.S.A.">
        <title>Complete genome sequence of the marine planctomycete Pirellula sp. strain 1.</title>
        <authorList>
            <person name="Gloeckner F.O."/>
            <person name="Kube M."/>
            <person name="Bauer M."/>
            <person name="Teeling H."/>
            <person name="Lombardot T."/>
            <person name="Ludwig W."/>
            <person name="Gade D."/>
            <person name="Beck A."/>
            <person name="Borzym K."/>
            <person name="Heitmann K."/>
            <person name="Rabus R."/>
            <person name="Schlesner H."/>
            <person name="Amann R."/>
            <person name="Reinhardt R."/>
        </authorList>
    </citation>
    <scope>NUCLEOTIDE SEQUENCE [LARGE SCALE GENOMIC DNA]</scope>
    <source>
        <strain evidence="8">DSM 10527 / NCIMB 13988 / SH1</strain>
    </source>
</reference>
<evidence type="ECO:0000313" key="8">
    <source>
        <dbReference type="Proteomes" id="UP000001025"/>
    </source>
</evidence>
<evidence type="ECO:0000256" key="2">
    <source>
        <dbReference type="ARBA" id="ARBA00022723"/>
    </source>
</evidence>
<dbReference type="OrthoDB" id="9804649at2"/>
<dbReference type="GO" id="GO:0046872">
    <property type="term" value="F:metal ion binding"/>
    <property type="evidence" value="ECO:0007669"/>
    <property type="project" value="UniProtKB-KW"/>
</dbReference>